<keyword evidence="2" id="KW-1185">Reference proteome</keyword>
<protein>
    <submittedName>
        <fullName evidence="1">Uncharacterized protein</fullName>
    </submittedName>
</protein>
<gene>
    <name evidence="1" type="ORF">CDES_07625</name>
</gene>
<dbReference type="STRING" id="931089.CDES_07625"/>
<dbReference type="EMBL" id="CP009220">
    <property type="protein sequence ID" value="ALC05934.1"/>
    <property type="molecule type" value="Genomic_DNA"/>
</dbReference>
<dbReference type="PATRIC" id="fig|931089.4.peg.1540"/>
<reference evidence="1 2" key="1">
    <citation type="submission" date="2014-08" db="EMBL/GenBank/DDBJ databases">
        <title>Complete genome sequence of Corynebacterium deserti GIMN1.010 (=DSM 45689), isolated from desert sand in western China.</title>
        <authorList>
            <person name="Ruckert C."/>
            <person name="Albersmeier A."/>
            <person name="Kalinowski J."/>
        </authorList>
    </citation>
    <scope>NUCLEOTIDE SEQUENCE [LARGE SCALE GENOMIC DNA]</scope>
    <source>
        <strain evidence="1 2">GIMN1.010</strain>
    </source>
</reference>
<proteinExistence type="predicted"/>
<accession>A0A0M4CIJ4</accession>
<dbReference type="Proteomes" id="UP000068067">
    <property type="component" value="Chromosome"/>
</dbReference>
<evidence type="ECO:0000313" key="1">
    <source>
        <dbReference type="EMBL" id="ALC05934.1"/>
    </source>
</evidence>
<name>A0A0M4CIJ4_9CORY</name>
<sequence>MKGCPLIDEFALRKDAYHLSYLFLELDQAKIPSGGGNTESKIRSQAGPRDPANVKAISDDAEITADLRSWCLRFAEEIASRSPLPKKTAGGRPLARWVATHAFYIAEQIDADSFHEEIRRWIKQIEKIVGQGPEIKDIAARPEVQQSSKAIIAKLNTRGFTGISPRQLHDWTARGNIRAYPRHDGTNGYLLTEVLEYLIARQSA</sequence>
<organism evidence="1 2">
    <name type="scientific">Corynebacterium deserti GIMN1.010</name>
    <dbReference type="NCBI Taxonomy" id="931089"/>
    <lineage>
        <taxon>Bacteria</taxon>
        <taxon>Bacillati</taxon>
        <taxon>Actinomycetota</taxon>
        <taxon>Actinomycetes</taxon>
        <taxon>Mycobacteriales</taxon>
        <taxon>Corynebacteriaceae</taxon>
        <taxon>Corynebacterium</taxon>
    </lineage>
</organism>
<dbReference type="AlphaFoldDB" id="A0A0M4CIJ4"/>
<dbReference type="KEGG" id="cdx:CDES_07625"/>
<evidence type="ECO:0000313" key="2">
    <source>
        <dbReference type="Proteomes" id="UP000068067"/>
    </source>
</evidence>